<dbReference type="Proteomes" id="UP000734823">
    <property type="component" value="Unassembled WGS sequence"/>
</dbReference>
<protein>
    <submittedName>
        <fullName evidence="2">Cytochrome c biogenesis protein CcdA</fullName>
    </submittedName>
</protein>
<dbReference type="RefSeq" id="WP_187222651.1">
    <property type="nucleotide sequence ID" value="NZ_JABVED010000012.1"/>
</dbReference>
<keyword evidence="1" id="KW-1133">Transmembrane helix</keyword>
<evidence type="ECO:0000256" key="1">
    <source>
        <dbReference type="SAM" id="Phobius"/>
    </source>
</evidence>
<feature type="transmembrane region" description="Helical" evidence="1">
    <location>
        <begin position="71"/>
        <end position="91"/>
    </location>
</feature>
<comment type="caution">
    <text evidence="2">The sequence shown here is derived from an EMBL/GenBank/DDBJ whole genome shotgun (WGS) entry which is preliminary data.</text>
</comment>
<keyword evidence="3" id="KW-1185">Reference proteome</keyword>
<reference evidence="2 3" key="1">
    <citation type="submission" date="2020-06" db="EMBL/GenBank/DDBJ databases">
        <title>Actinokineospora xiongansis sp. nov., isolated from soil of Baiyangdian.</title>
        <authorList>
            <person name="Zhang X."/>
        </authorList>
    </citation>
    <scope>NUCLEOTIDE SEQUENCE [LARGE SCALE GENOMIC DNA]</scope>
    <source>
        <strain evidence="2 3">HBU206404</strain>
    </source>
</reference>
<keyword evidence="1" id="KW-0812">Transmembrane</keyword>
<proteinExistence type="predicted"/>
<evidence type="ECO:0000313" key="3">
    <source>
        <dbReference type="Proteomes" id="UP000734823"/>
    </source>
</evidence>
<feature type="transmembrane region" description="Helical" evidence="1">
    <location>
        <begin position="40"/>
        <end position="65"/>
    </location>
</feature>
<name>A0ABR7LAT0_9PSEU</name>
<sequence>MGDLGLALVAGMLATVNPCGFAMLPGYLALVGGAKVGRALAAAALMTVGFIAVFGIFGLLSAPFAATLQQYLPVVTVVIGAALVVAGIVLLSGRDLPLPIPKPSRGAPSTRIISMIGYGVAYAVASLSCAVGPFLAVAGIALRGGSVVPFVAYGLGMGLVVAVLAVAASMTSLVRRMLPYVNRVGGVLLVVTGLYVGYYGIYELRLFHGDGDPADPVVEGASEVQGWLVGVLDDLGPVPLVAALAVLTVGAALVAQRRRKAPDQS</sequence>
<dbReference type="EMBL" id="JABVED010000012">
    <property type="protein sequence ID" value="MBC6449673.1"/>
    <property type="molecule type" value="Genomic_DNA"/>
</dbReference>
<accession>A0ABR7LAT0</accession>
<feature type="transmembrane region" description="Helical" evidence="1">
    <location>
        <begin position="6"/>
        <end position="28"/>
    </location>
</feature>
<gene>
    <name evidence="2" type="ORF">GPZ80_21145</name>
</gene>
<evidence type="ECO:0000313" key="2">
    <source>
        <dbReference type="EMBL" id="MBC6449673.1"/>
    </source>
</evidence>
<feature type="transmembrane region" description="Helical" evidence="1">
    <location>
        <begin position="180"/>
        <end position="201"/>
    </location>
</feature>
<feature type="transmembrane region" description="Helical" evidence="1">
    <location>
        <begin position="112"/>
        <end position="141"/>
    </location>
</feature>
<feature type="transmembrane region" description="Helical" evidence="1">
    <location>
        <begin position="235"/>
        <end position="255"/>
    </location>
</feature>
<feature type="transmembrane region" description="Helical" evidence="1">
    <location>
        <begin position="147"/>
        <end position="168"/>
    </location>
</feature>
<organism evidence="2 3">
    <name type="scientific">Actinokineospora xionganensis</name>
    <dbReference type="NCBI Taxonomy" id="2684470"/>
    <lineage>
        <taxon>Bacteria</taxon>
        <taxon>Bacillati</taxon>
        <taxon>Actinomycetota</taxon>
        <taxon>Actinomycetes</taxon>
        <taxon>Pseudonocardiales</taxon>
        <taxon>Pseudonocardiaceae</taxon>
        <taxon>Actinokineospora</taxon>
    </lineage>
</organism>
<dbReference type="InterPro" id="IPR051790">
    <property type="entry name" value="Cytochrome_c-biogenesis_DsbD"/>
</dbReference>
<keyword evidence="1" id="KW-0472">Membrane</keyword>
<dbReference type="PANTHER" id="PTHR31272">
    <property type="entry name" value="CYTOCHROME C-TYPE BIOGENESIS PROTEIN HI_1454-RELATED"/>
    <property type="match status" value="1"/>
</dbReference>
<dbReference type="PANTHER" id="PTHR31272:SF4">
    <property type="entry name" value="CYTOCHROME C-TYPE BIOGENESIS PROTEIN HI_1454-RELATED"/>
    <property type="match status" value="1"/>
</dbReference>